<feature type="region of interest" description="Disordered" evidence="2">
    <location>
        <begin position="1"/>
        <end position="28"/>
    </location>
</feature>
<organism evidence="4 5">
    <name type="scientific">Seminavis robusta</name>
    <dbReference type="NCBI Taxonomy" id="568900"/>
    <lineage>
        <taxon>Eukaryota</taxon>
        <taxon>Sar</taxon>
        <taxon>Stramenopiles</taxon>
        <taxon>Ochrophyta</taxon>
        <taxon>Bacillariophyta</taxon>
        <taxon>Bacillariophyceae</taxon>
        <taxon>Bacillariophycidae</taxon>
        <taxon>Naviculales</taxon>
        <taxon>Naviculaceae</taxon>
        <taxon>Seminavis</taxon>
    </lineage>
</organism>
<evidence type="ECO:0000256" key="2">
    <source>
        <dbReference type="SAM" id="MobiDB-lite"/>
    </source>
</evidence>
<reference evidence="4" key="1">
    <citation type="submission" date="2020-06" db="EMBL/GenBank/DDBJ databases">
        <authorList>
            <consortium name="Plant Systems Biology data submission"/>
        </authorList>
    </citation>
    <scope>NUCLEOTIDE SEQUENCE</scope>
    <source>
        <strain evidence="4">D6</strain>
    </source>
</reference>
<keyword evidence="3" id="KW-1133">Transmembrane helix</keyword>
<feature type="transmembrane region" description="Helical" evidence="3">
    <location>
        <begin position="46"/>
        <end position="64"/>
    </location>
</feature>
<keyword evidence="3" id="KW-0472">Membrane</keyword>
<feature type="transmembrane region" description="Helical" evidence="3">
    <location>
        <begin position="69"/>
        <end position="86"/>
    </location>
</feature>
<protein>
    <submittedName>
        <fullName evidence="4">Uncharacterized protein</fullName>
    </submittedName>
</protein>
<gene>
    <name evidence="4" type="ORF">SEMRO_83_G044540.1</name>
</gene>
<evidence type="ECO:0000313" key="5">
    <source>
        <dbReference type="Proteomes" id="UP001153069"/>
    </source>
</evidence>
<dbReference type="EMBL" id="CAICTM010000082">
    <property type="protein sequence ID" value="CAB9500431.1"/>
    <property type="molecule type" value="Genomic_DNA"/>
</dbReference>
<dbReference type="OrthoDB" id="37333at2759"/>
<keyword evidence="1" id="KW-0175">Coiled coil</keyword>
<comment type="caution">
    <text evidence="4">The sequence shown here is derived from an EMBL/GenBank/DDBJ whole genome shotgun (WGS) entry which is preliminary data.</text>
</comment>
<feature type="coiled-coil region" evidence="1">
    <location>
        <begin position="94"/>
        <end position="170"/>
    </location>
</feature>
<evidence type="ECO:0000256" key="1">
    <source>
        <dbReference type="SAM" id="Coils"/>
    </source>
</evidence>
<proteinExistence type="predicted"/>
<accession>A0A9N8DGW3</accession>
<name>A0A9N8DGW3_9STRA</name>
<sequence>MASKDEIPDVEKGEVEATPAGVNLPEEPPEARILKPIPDSTAMEKLMGLVAAIAVGTSLAAIIIERSFLVILAGILSSFVGPYAYAQQTQLTEIKALKETQMAVQNEVNRLKNENNRLDVNIGQMEQSLERLEDVKTALDTITATQGMTVKEFEQQVAKSRNNLNHMQLNVKNVVINNLMNIMERIDTDGDDTAQAHEVEETLDAIKKLHGVKVNDGNFRKAFSGKTVKSIMNVVSNIKKIGDIPPEDRIFEFPDMVDA</sequence>
<feature type="compositionally biased region" description="Basic and acidic residues" evidence="2">
    <location>
        <begin position="1"/>
        <end position="15"/>
    </location>
</feature>
<evidence type="ECO:0000256" key="3">
    <source>
        <dbReference type="SAM" id="Phobius"/>
    </source>
</evidence>
<dbReference type="AlphaFoldDB" id="A0A9N8DGW3"/>
<keyword evidence="3" id="KW-0812">Transmembrane</keyword>
<keyword evidence="5" id="KW-1185">Reference proteome</keyword>
<evidence type="ECO:0000313" key="4">
    <source>
        <dbReference type="EMBL" id="CAB9500431.1"/>
    </source>
</evidence>
<dbReference type="Proteomes" id="UP001153069">
    <property type="component" value="Unassembled WGS sequence"/>
</dbReference>